<dbReference type="KEGG" id="clg:Calag_0498"/>
<dbReference type="Pfam" id="PF22691">
    <property type="entry name" value="Thiolase_C_1"/>
    <property type="match status" value="1"/>
</dbReference>
<dbReference type="InParanoid" id="L0AA15"/>
<accession>L0AA15</accession>
<evidence type="ECO:0000256" key="1">
    <source>
        <dbReference type="ARBA" id="ARBA00023229"/>
    </source>
</evidence>
<dbReference type="SUPFAM" id="SSF53901">
    <property type="entry name" value="Thiolase-like"/>
    <property type="match status" value="1"/>
</dbReference>
<dbReference type="GO" id="GO:0016747">
    <property type="term" value="F:acyltransferase activity, transferring groups other than amino-acyl groups"/>
    <property type="evidence" value="ECO:0007669"/>
    <property type="project" value="InterPro"/>
</dbReference>
<dbReference type="GO" id="GO:0008299">
    <property type="term" value="P:isoprenoid biosynthetic process"/>
    <property type="evidence" value="ECO:0007669"/>
    <property type="project" value="UniProtKB-KW"/>
</dbReference>
<proteinExistence type="predicted"/>
<name>L0AA15_CALLD</name>
<dbReference type="PANTHER" id="PTHR42870:SF6">
    <property type="entry name" value="ACETYL-COA C-ACYLTRANSFERASE"/>
    <property type="match status" value="1"/>
</dbReference>
<keyword evidence="1" id="KW-0414">Isoprene biosynthesis</keyword>
<feature type="domain" description="Thiolase C-terminal" evidence="3">
    <location>
        <begin position="244"/>
        <end position="376"/>
    </location>
</feature>
<organism evidence="4 5">
    <name type="scientific">Caldisphaera lagunensis (strain DSM 15908 / JCM 11604 / ANMR 0165 / IC-154)</name>
    <dbReference type="NCBI Taxonomy" id="1056495"/>
    <lineage>
        <taxon>Archaea</taxon>
        <taxon>Thermoproteota</taxon>
        <taxon>Thermoprotei</taxon>
        <taxon>Acidilobales</taxon>
        <taxon>Caldisphaeraceae</taxon>
        <taxon>Caldisphaera</taxon>
    </lineage>
</organism>
<reference evidence="5" key="1">
    <citation type="submission" date="2012-03" db="EMBL/GenBank/DDBJ databases">
        <title>Complete genome of Caldisphaera lagunensis DSM 15908.</title>
        <authorList>
            <person name="Lucas S."/>
            <person name="Copeland A."/>
            <person name="Lapidus A."/>
            <person name="Glavina del Rio T."/>
            <person name="Dalin E."/>
            <person name="Tice H."/>
            <person name="Bruce D."/>
            <person name="Goodwin L."/>
            <person name="Pitluck S."/>
            <person name="Peters L."/>
            <person name="Mikhailova N."/>
            <person name="Teshima H."/>
            <person name="Kyrpides N."/>
            <person name="Mavromatis K."/>
            <person name="Ivanova N."/>
            <person name="Brettin T."/>
            <person name="Detter J.C."/>
            <person name="Han C."/>
            <person name="Larimer F."/>
            <person name="Land M."/>
            <person name="Hauser L."/>
            <person name="Markowitz V."/>
            <person name="Cheng J.-F."/>
            <person name="Hugenholtz P."/>
            <person name="Woyke T."/>
            <person name="Wu D."/>
            <person name="Spring S."/>
            <person name="Schroeder M."/>
            <person name="Brambilla E."/>
            <person name="Klenk H.-P."/>
            <person name="Eisen J.A."/>
        </authorList>
    </citation>
    <scope>NUCLEOTIDE SEQUENCE [LARGE SCALE GENOMIC DNA]</scope>
    <source>
        <strain evidence="5">DSM 15908 / JCM 11604 / IC-154</strain>
    </source>
</reference>
<dbReference type="GeneID" id="14211758"/>
<dbReference type="InterPro" id="IPR016039">
    <property type="entry name" value="Thiolase-like"/>
</dbReference>
<dbReference type="FunCoup" id="L0AA15">
    <property type="interactions" value="16"/>
</dbReference>
<sequence length="380" mass="40331">MVVYVEGVGMTKIDRHYDYSLKDLAAKAAFNAIDQSGGADGIDYLIFSSSLASLQDSQLDSASYLATSLGLKGVRALNIEAGEASGLAAISVAKSLLESHQADKVLVVGAEKLNEFVSSKVYKQLQMLYDGDTKSFYNIGFAGEAALLMRLYMDTYNINRDTMSYWPALMHSNAKENPYAMLNFAIKPDKVAKSQILADPITLLDSYPLGDGAAAVVLSNRDVARSPIAKISAIESSTGYGSIEMSDDPLQFDSLSDAYRRISNIADLSNIDFIEIHDSFTITAMIILETLGFANRGKAAELVSTGYFSPGGKGPVANPSGGLKARGHPLGATGIYQIAESSLQVSGKFPGIKISNAKKGLVVSLNGLGSSAYVALVEGV</sequence>
<feature type="domain" description="Thiolase N-terminal" evidence="2">
    <location>
        <begin position="7"/>
        <end position="220"/>
    </location>
</feature>
<dbReference type="Proteomes" id="UP000010469">
    <property type="component" value="Chromosome"/>
</dbReference>
<dbReference type="InterPro" id="IPR055140">
    <property type="entry name" value="Thiolase_C_2"/>
</dbReference>
<evidence type="ECO:0000259" key="3">
    <source>
        <dbReference type="Pfam" id="PF22691"/>
    </source>
</evidence>
<dbReference type="PIRSF" id="PIRSF000429">
    <property type="entry name" value="Ac-CoA_Ac_transf"/>
    <property type="match status" value="1"/>
</dbReference>
<evidence type="ECO:0000313" key="4">
    <source>
        <dbReference type="EMBL" id="AFZ70264.1"/>
    </source>
</evidence>
<dbReference type="OrthoDB" id="167534at2157"/>
<dbReference type="EMBL" id="CP003378">
    <property type="protein sequence ID" value="AFZ70264.1"/>
    <property type="molecule type" value="Genomic_DNA"/>
</dbReference>
<dbReference type="CDD" id="cd00829">
    <property type="entry name" value="SCP-x_thiolase"/>
    <property type="match status" value="1"/>
</dbReference>
<dbReference type="InterPro" id="IPR002155">
    <property type="entry name" value="Thiolase"/>
</dbReference>
<protein>
    <submittedName>
        <fullName evidence="4">Acetyl-CoA acetyltransferase</fullName>
    </submittedName>
</protein>
<dbReference type="eggNOG" id="arCOG01278">
    <property type="taxonomic scope" value="Archaea"/>
</dbReference>
<evidence type="ECO:0000259" key="2">
    <source>
        <dbReference type="Pfam" id="PF00108"/>
    </source>
</evidence>
<gene>
    <name evidence="4" type="ordered locus">Calag_0498</name>
</gene>
<keyword evidence="4" id="KW-0808">Transferase</keyword>
<dbReference type="RefSeq" id="WP_015232162.1">
    <property type="nucleotide sequence ID" value="NC_019791.1"/>
</dbReference>
<dbReference type="PANTHER" id="PTHR42870">
    <property type="entry name" value="ACETYL-COA C-ACETYLTRANSFERASE"/>
    <property type="match status" value="1"/>
</dbReference>
<dbReference type="STRING" id="1056495.Calag_0498"/>
<dbReference type="AlphaFoldDB" id="L0AA15"/>
<evidence type="ECO:0000313" key="5">
    <source>
        <dbReference type="Proteomes" id="UP000010469"/>
    </source>
</evidence>
<dbReference type="HOGENOM" id="CLU_035425_4_0_2"/>
<dbReference type="Gene3D" id="3.40.47.10">
    <property type="match status" value="1"/>
</dbReference>
<dbReference type="Pfam" id="PF00108">
    <property type="entry name" value="Thiolase_N"/>
    <property type="match status" value="1"/>
</dbReference>
<dbReference type="InterPro" id="IPR020616">
    <property type="entry name" value="Thiolase_N"/>
</dbReference>
<keyword evidence="5" id="KW-1185">Reference proteome</keyword>